<dbReference type="EMBL" id="AP027731">
    <property type="protein sequence ID" value="BDZ45081.1"/>
    <property type="molecule type" value="Genomic_DNA"/>
</dbReference>
<sequence length="191" mass="19898">MSDTSERTEKATDKRMREARQKGKIASSHDLTGWVGLAGAALAIPAVLSGATDATTAMVAGFRTLTRSPDPLVALDVFGNALTQVVPIMAPMFLAAVVGAFVGHVVQGGLRFKQLSFRVEHFDLVKGLGRLFGPRGLWEGGKAILKSSVVALALVVVIQGLVPLLSNAGSLPVAALLSTAGERPARSCSPR</sequence>
<accession>A0ABM8GA74</accession>
<feature type="transmembrane region" description="Helical" evidence="2">
    <location>
        <begin position="31"/>
        <end position="48"/>
    </location>
</feature>
<keyword evidence="2" id="KW-0472">Membrane</keyword>
<dbReference type="RefSeq" id="WP_286278469.1">
    <property type="nucleotide sequence ID" value="NZ_AP027731.1"/>
</dbReference>
<evidence type="ECO:0000256" key="1">
    <source>
        <dbReference type="SAM" id="MobiDB-lite"/>
    </source>
</evidence>
<dbReference type="Pfam" id="PF01312">
    <property type="entry name" value="Bac_export_2"/>
    <property type="match status" value="1"/>
</dbReference>
<dbReference type="PANTHER" id="PTHR30531:SF12">
    <property type="entry name" value="FLAGELLAR BIOSYNTHETIC PROTEIN FLHB"/>
    <property type="match status" value="1"/>
</dbReference>
<gene>
    <name evidence="3" type="ORF">GCM10025866_09900</name>
</gene>
<evidence type="ECO:0000313" key="3">
    <source>
        <dbReference type="EMBL" id="BDZ45081.1"/>
    </source>
</evidence>
<proteinExistence type="predicted"/>
<keyword evidence="2" id="KW-1133">Transmembrane helix</keyword>
<feature type="region of interest" description="Disordered" evidence="1">
    <location>
        <begin position="1"/>
        <end position="22"/>
    </location>
</feature>
<keyword evidence="2" id="KW-0812">Transmembrane</keyword>
<dbReference type="PANTHER" id="PTHR30531">
    <property type="entry name" value="FLAGELLAR BIOSYNTHETIC PROTEIN FLHB"/>
    <property type="match status" value="1"/>
</dbReference>
<dbReference type="InterPro" id="IPR006135">
    <property type="entry name" value="T3SS_substrate_exporter"/>
</dbReference>
<dbReference type="Proteomes" id="UP001321498">
    <property type="component" value="Chromosome"/>
</dbReference>
<protein>
    <submittedName>
        <fullName evidence="3">Uncharacterized protein</fullName>
    </submittedName>
</protein>
<keyword evidence="4" id="KW-1185">Reference proteome</keyword>
<evidence type="ECO:0000313" key="4">
    <source>
        <dbReference type="Proteomes" id="UP001321498"/>
    </source>
</evidence>
<feature type="compositionally biased region" description="Basic and acidic residues" evidence="1">
    <location>
        <begin position="1"/>
        <end position="21"/>
    </location>
</feature>
<reference evidence="4" key="1">
    <citation type="journal article" date="2019" name="Int. J. Syst. Evol. Microbiol.">
        <title>The Global Catalogue of Microorganisms (GCM) 10K type strain sequencing project: providing services to taxonomists for standard genome sequencing and annotation.</title>
        <authorList>
            <consortium name="The Broad Institute Genomics Platform"/>
            <consortium name="The Broad Institute Genome Sequencing Center for Infectious Disease"/>
            <person name="Wu L."/>
            <person name="Ma J."/>
        </authorList>
    </citation>
    <scope>NUCLEOTIDE SEQUENCE [LARGE SCALE GENOMIC DNA]</scope>
    <source>
        <strain evidence="4">NBRC 108725</strain>
    </source>
</reference>
<feature type="transmembrane region" description="Helical" evidence="2">
    <location>
        <begin position="85"/>
        <end position="106"/>
    </location>
</feature>
<organism evidence="3 4">
    <name type="scientific">Naasia aerilata</name>
    <dbReference type="NCBI Taxonomy" id="1162966"/>
    <lineage>
        <taxon>Bacteria</taxon>
        <taxon>Bacillati</taxon>
        <taxon>Actinomycetota</taxon>
        <taxon>Actinomycetes</taxon>
        <taxon>Micrococcales</taxon>
        <taxon>Microbacteriaceae</taxon>
        <taxon>Naasia</taxon>
    </lineage>
</organism>
<name>A0ABM8GA74_9MICO</name>
<evidence type="ECO:0000256" key="2">
    <source>
        <dbReference type="SAM" id="Phobius"/>
    </source>
</evidence>